<dbReference type="EMBL" id="JANPWB010000011">
    <property type="protein sequence ID" value="KAJ1121585.1"/>
    <property type="molecule type" value="Genomic_DNA"/>
</dbReference>
<accession>A0AAV7P358</accession>
<dbReference type="Proteomes" id="UP001066276">
    <property type="component" value="Chromosome 7"/>
</dbReference>
<organism evidence="2 3">
    <name type="scientific">Pleurodeles waltl</name>
    <name type="common">Iberian ribbed newt</name>
    <dbReference type="NCBI Taxonomy" id="8319"/>
    <lineage>
        <taxon>Eukaryota</taxon>
        <taxon>Metazoa</taxon>
        <taxon>Chordata</taxon>
        <taxon>Craniata</taxon>
        <taxon>Vertebrata</taxon>
        <taxon>Euteleostomi</taxon>
        <taxon>Amphibia</taxon>
        <taxon>Batrachia</taxon>
        <taxon>Caudata</taxon>
        <taxon>Salamandroidea</taxon>
        <taxon>Salamandridae</taxon>
        <taxon>Pleurodelinae</taxon>
        <taxon>Pleurodeles</taxon>
    </lineage>
</organism>
<gene>
    <name evidence="2" type="ORF">NDU88_000106</name>
</gene>
<reference evidence="2" key="1">
    <citation type="journal article" date="2022" name="bioRxiv">
        <title>Sequencing and chromosome-scale assembly of the giantPleurodeles waltlgenome.</title>
        <authorList>
            <person name="Brown T."/>
            <person name="Elewa A."/>
            <person name="Iarovenko S."/>
            <person name="Subramanian E."/>
            <person name="Araus A.J."/>
            <person name="Petzold A."/>
            <person name="Susuki M."/>
            <person name="Suzuki K.-i.T."/>
            <person name="Hayashi T."/>
            <person name="Toyoda A."/>
            <person name="Oliveira C."/>
            <person name="Osipova E."/>
            <person name="Leigh N.D."/>
            <person name="Simon A."/>
            <person name="Yun M.H."/>
        </authorList>
    </citation>
    <scope>NUCLEOTIDE SEQUENCE</scope>
    <source>
        <strain evidence="2">20211129_DDA</strain>
        <tissue evidence="2">Liver</tissue>
    </source>
</reference>
<keyword evidence="3" id="KW-1185">Reference proteome</keyword>
<proteinExistence type="predicted"/>
<evidence type="ECO:0000256" key="1">
    <source>
        <dbReference type="SAM" id="MobiDB-lite"/>
    </source>
</evidence>
<feature type="compositionally biased region" description="Basic and acidic residues" evidence="1">
    <location>
        <begin position="47"/>
        <end position="58"/>
    </location>
</feature>
<comment type="caution">
    <text evidence="2">The sequence shown here is derived from an EMBL/GenBank/DDBJ whole genome shotgun (WGS) entry which is preliminary data.</text>
</comment>
<sequence>MTDAGHQQEQLEGAGRGMTDAGHQQRQLEGAGRGDDRCRTPAGTARRGRERDDRRRTPAETARMGRERRRTADASRPAVKGLASAWKRTWRRNRGGTKVGQSCTPVPTEYGMATGPATPATDAASMFPKQAAHTPLRWQTLADTGTEVPKQELPSERVRLMSLINTWCCSASRRTRAAVKTLKPSCHSSEY</sequence>
<evidence type="ECO:0000313" key="2">
    <source>
        <dbReference type="EMBL" id="KAJ1121585.1"/>
    </source>
</evidence>
<dbReference type="AlphaFoldDB" id="A0AAV7P358"/>
<protein>
    <submittedName>
        <fullName evidence="2">Uncharacterized protein</fullName>
    </submittedName>
</protein>
<feature type="region of interest" description="Disordered" evidence="1">
    <location>
        <begin position="1"/>
        <end position="84"/>
    </location>
</feature>
<evidence type="ECO:0000313" key="3">
    <source>
        <dbReference type="Proteomes" id="UP001066276"/>
    </source>
</evidence>
<feature type="compositionally biased region" description="Polar residues" evidence="1">
    <location>
        <begin position="1"/>
        <end position="10"/>
    </location>
</feature>
<name>A0AAV7P358_PLEWA</name>